<dbReference type="STRING" id="35608.A0A2U1N8E1"/>
<proteinExistence type="inferred from homology"/>
<evidence type="ECO:0000313" key="8">
    <source>
        <dbReference type="Proteomes" id="UP000245207"/>
    </source>
</evidence>
<keyword evidence="3" id="KW-0812">Transmembrane</keyword>
<evidence type="ECO:0000256" key="5">
    <source>
        <dbReference type="ARBA" id="ARBA00023136"/>
    </source>
</evidence>
<evidence type="ECO:0000256" key="3">
    <source>
        <dbReference type="ARBA" id="ARBA00022692"/>
    </source>
</evidence>
<dbReference type="Proteomes" id="UP000245207">
    <property type="component" value="Unassembled WGS sequence"/>
</dbReference>
<dbReference type="EMBL" id="PKPP01003365">
    <property type="protein sequence ID" value="PWA69768.1"/>
    <property type="molecule type" value="Genomic_DNA"/>
</dbReference>
<comment type="similarity">
    <text evidence="2">Belongs to the multi antimicrobial extrusion (MATE) (TC 2.A.66.1) family.</text>
</comment>
<keyword evidence="4" id="KW-1133">Transmembrane helix</keyword>
<evidence type="ECO:0000256" key="1">
    <source>
        <dbReference type="ARBA" id="ARBA00004141"/>
    </source>
</evidence>
<dbReference type="GO" id="GO:0016020">
    <property type="term" value="C:membrane"/>
    <property type="evidence" value="ECO:0007669"/>
    <property type="project" value="UniProtKB-SubCell"/>
</dbReference>
<feature type="region of interest" description="Disordered" evidence="6">
    <location>
        <begin position="86"/>
        <end position="105"/>
    </location>
</feature>
<evidence type="ECO:0000256" key="2">
    <source>
        <dbReference type="ARBA" id="ARBA00010199"/>
    </source>
</evidence>
<evidence type="ECO:0000256" key="6">
    <source>
        <dbReference type="SAM" id="MobiDB-lite"/>
    </source>
</evidence>
<name>A0A2U1N8E1_ARTAN</name>
<comment type="caution">
    <text evidence="7">The sequence shown here is derived from an EMBL/GenBank/DDBJ whole genome shotgun (WGS) entry which is preliminary data.</text>
</comment>
<dbReference type="PANTHER" id="PTHR42893:SF45">
    <property type="entry name" value="PROTEIN DETOXIFICATION 45, CHLOROPLASTIC"/>
    <property type="match status" value="1"/>
</dbReference>
<dbReference type="GO" id="GO:0009507">
    <property type="term" value="C:chloroplast"/>
    <property type="evidence" value="ECO:0007669"/>
    <property type="project" value="TreeGrafter"/>
</dbReference>
<evidence type="ECO:0000256" key="4">
    <source>
        <dbReference type="ARBA" id="ARBA00022989"/>
    </source>
</evidence>
<organism evidence="7 8">
    <name type="scientific">Artemisia annua</name>
    <name type="common">Sweet wormwood</name>
    <dbReference type="NCBI Taxonomy" id="35608"/>
    <lineage>
        <taxon>Eukaryota</taxon>
        <taxon>Viridiplantae</taxon>
        <taxon>Streptophyta</taxon>
        <taxon>Embryophyta</taxon>
        <taxon>Tracheophyta</taxon>
        <taxon>Spermatophyta</taxon>
        <taxon>Magnoliopsida</taxon>
        <taxon>eudicotyledons</taxon>
        <taxon>Gunneridae</taxon>
        <taxon>Pentapetalae</taxon>
        <taxon>asterids</taxon>
        <taxon>campanulids</taxon>
        <taxon>Asterales</taxon>
        <taxon>Asteraceae</taxon>
        <taxon>Asteroideae</taxon>
        <taxon>Anthemideae</taxon>
        <taxon>Artemisiinae</taxon>
        <taxon>Artemisia</taxon>
    </lineage>
</organism>
<keyword evidence="5" id="KW-0472">Membrane</keyword>
<dbReference type="OrthoDB" id="1743560at2759"/>
<sequence length="105" mass="11436">MKSGGFLLGRSLALHTTRTLATSTAARQGPIAMAAHQRYLQVWLAVSLITYVLSSSGQALIASSVSKGDYRSVKDVAYLFFSSNSQVEKEHNKRNTPRSTSETDN</sequence>
<evidence type="ECO:0000313" key="7">
    <source>
        <dbReference type="EMBL" id="PWA69768.1"/>
    </source>
</evidence>
<gene>
    <name evidence="7" type="ORF">CTI12_AA295200</name>
</gene>
<keyword evidence="8" id="KW-1185">Reference proteome</keyword>
<comment type="subcellular location">
    <subcellularLocation>
        <location evidence="1">Membrane</location>
        <topology evidence="1">Multi-pass membrane protein</topology>
    </subcellularLocation>
</comment>
<dbReference type="InterPro" id="IPR044644">
    <property type="entry name" value="DinF-like"/>
</dbReference>
<dbReference type="AlphaFoldDB" id="A0A2U1N8E1"/>
<dbReference type="PANTHER" id="PTHR42893">
    <property type="entry name" value="PROTEIN DETOXIFICATION 44, CHLOROPLASTIC-RELATED"/>
    <property type="match status" value="1"/>
</dbReference>
<reference evidence="7 8" key="1">
    <citation type="journal article" date="2018" name="Mol. Plant">
        <title>The genome of Artemisia annua provides insight into the evolution of Asteraceae family and artemisinin biosynthesis.</title>
        <authorList>
            <person name="Shen Q."/>
            <person name="Zhang L."/>
            <person name="Liao Z."/>
            <person name="Wang S."/>
            <person name="Yan T."/>
            <person name="Shi P."/>
            <person name="Liu M."/>
            <person name="Fu X."/>
            <person name="Pan Q."/>
            <person name="Wang Y."/>
            <person name="Lv Z."/>
            <person name="Lu X."/>
            <person name="Zhang F."/>
            <person name="Jiang W."/>
            <person name="Ma Y."/>
            <person name="Chen M."/>
            <person name="Hao X."/>
            <person name="Li L."/>
            <person name="Tang Y."/>
            <person name="Lv G."/>
            <person name="Zhou Y."/>
            <person name="Sun X."/>
            <person name="Brodelius P.E."/>
            <person name="Rose J.K.C."/>
            <person name="Tang K."/>
        </authorList>
    </citation>
    <scope>NUCLEOTIDE SEQUENCE [LARGE SCALE GENOMIC DNA]</scope>
    <source>
        <strain evidence="8">cv. Huhao1</strain>
        <tissue evidence="7">Leaf</tissue>
    </source>
</reference>
<accession>A0A2U1N8E1</accession>
<protein>
    <submittedName>
        <fullName evidence="7">MATE efflux family protein</fullName>
    </submittedName>
</protein>